<evidence type="ECO:0000313" key="1">
    <source>
        <dbReference type="EMBL" id="GAG82998.1"/>
    </source>
</evidence>
<organism evidence="1">
    <name type="scientific">marine sediment metagenome</name>
    <dbReference type="NCBI Taxonomy" id="412755"/>
    <lineage>
        <taxon>unclassified sequences</taxon>
        <taxon>metagenomes</taxon>
        <taxon>ecological metagenomes</taxon>
    </lineage>
</organism>
<gene>
    <name evidence="1" type="ORF">S01H4_26211</name>
</gene>
<proteinExistence type="predicted"/>
<sequence length="87" mass="10293">MSEDEIQRGTAITTAEYNKLKEKADAFDFLFGEEGIKTGNVMKLWVWRNKLESVREFVLSRKYDIEMDIENYGMLKPVLNYFLEESE</sequence>
<dbReference type="EMBL" id="BART01012599">
    <property type="protein sequence ID" value="GAG82998.1"/>
    <property type="molecule type" value="Genomic_DNA"/>
</dbReference>
<protein>
    <submittedName>
        <fullName evidence="1">Uncharacterized protein</fullName>
    </submittedName>
</protein>
<comment type="caution">
    <text evidence="1">The sequence shown here is derived from an EMBL/GenBank/DDBJ whole genome shotgun (WGS) entry which is preliminary data.</text>
</comment>
<dbReference type="AlphaFoldDB" id="X1BFY7"/>
<reference evidence="1" key="1">
    <citation type="journal article" date="2014" name="Front. Microbiol.">
        <title>High frequency of phylogenetically diverse reductive dehalogenase-homologous genes in deep subseafloor sedimentary metagenomes.</title>
        <authorList>
            <person name="Kawai M."/>
            <person name="Futagami T."/>
            <person name="Toyoda A."/>
            <person name="Takaki Y."/>
            <person name="Nishi S."/>
            <person name="Hori S."/>
            <person name="Arai W."/>
            <person name="Tsubouchi T."/>
            <person name="Morono Y."/>
            <person name="Uchiyama I."/>
            <person name="Ito T."/>
            <person name="Fujiyama A."/>
            <person name="Inagaki F."/>
            <person name="Takami H."/>
        </authorList>
    </citation>
    <scope>NUCLEOTIDE SEQUENCE</scope>
    <source>
        <strain evidence="1">Expedition CK06-06</strain>
    </source>
</reference>
<accession>X1BFY7</accession>
<name>X1BFY7_9ZZZZ</name>